<accession>X1FIZ9</accession>
<protein>
    <submittedName>
        <fullName evidence="1">Uncharacterized protein</fullName>
    </submittedName>
</protein>
<organism evidence="1">
    <name type="scientific">marine sediment metagenome</name>
    <dbReference type="NCBI Taxonomy" id="412755"/>
    <lineage>
        <taxon>unclassified sequences</taxon>
        <taxon>metagenomes</taxon>
        <taxon>ecological metagenomes</taxon>
    </lineage>
</organism>
<comment type="caution">
    <text evidence="1">The sequence shown here is derived from an EMBL/GenBank/DDBJ whole genome shotgun (WGS) entry which is preliminary data.</text>
</comment>
<reference evidence="1" key="1">
    <citation type="journal article" date="2014" name="Front. Microbiol.">
        <title>High frequency of phylogenetically diverse reductive dehalogenase-homologous genes in deep subseafloor sedimentary metagenomes.</title>
        <authorList>
            <person name="Kawai M."/>
            <person name="Futagami T."/>
            <person name="Toyoda A."/>
            <person name="Takaki Y."/>
            <person name="Nishi S."/>
            <person name="Hori S."/>
            <person name="Arai W."/>
            <person name="Tsubouchi T."/>
            <person name="Morono Y."/>
            <person name="Uchiyama I."/>
            <person name="Ito T."/>
            <person name="Fujiyama A."/>
            <person name="Inagaki F."/>
            <person name="Takami H."/>
        </authorList>
    </citation>
    <scope>NUCLEOTIDE SEQUENCE</scope>
    <source>
        <strain evidence="1">Expedition CK06-06</strain>
    </source>
</reference>
<evidence type="ECO:0000313" key="1">
    <source>
        <dbReference type="EMBL" id="GAH29374.1"/>
    </source>
</evidence>
<dbReference type="EMBL" id="BARU01003970">
    <property type="protein sequence ID" value="GAH29374.1"/>
    <property type="molecule type" value="Genomic_DNA"/>
</dbReference>
<name>X1FIZ9_9ZZZZ</name>
<feature type="non-terminal residue" evidence="1">
    <location>
        <position position="112"/>
    </location>
</feature>
<gene>
    <name evidence="1" type="ORF">S03H2_08237</name>
</gene>
<dbReference type="AlphaFoldDB" id="X1FIZ9"/>
<sequence length="112" mass="13266">MYGKGENLSVFGGTIGYLPDATFRSERELNYPINYPKRELCFRGIDKLVADFENSADDTKEYHKIFVLSPRKMQWYYHIFGIEPTHPKWEEIRNRLSGTNLIYNDGFNEVYE</sequence>
<proteinExistence type="predicted"/>